<dbReference type="Pfam" id="PF00617">
    <property type="entry name" value="RasGEF"/>
    <property type="match status" value="1"/>
</dbReference>
<feature type="compositionally biased region" description="Low complexity" evidence="3">
    <location>
        <begin position="198"/>
        <end position="253"/>
    </location>
</feature>
<evidence type="ECO:0000259" key="5">
    <source>
        <dbReference type="PROSITE" id="PS50212"/>
    </source>
</evidence>
<dbReference type="InterPro" id="IPR008936">
    <property type="entry name" value="Rho_GTPase_activation_prot"/>
</dbReference>
<dbReference type="CDD" id="cd00821">
    <property type="entry name" value="PH"/>
    <property type="match status" value="1"/>
</dbReference>
<feature type="domain" description="Rho-GAP" evidence="6">
    <location>
        <begin position="1892"/>
        <end position="2088"/>
    </location>
</feature>
<feature type="compositionally biased region" description="Polar residues" evidence="3">
    <location>
        <begin position="1"/>
        <end position="12"/>
    </location>
</feature>
<keyword evidence="1" id="KW-0343">GTPase activation</keyword>
<proteinExistence type="predicted"/>
<dbReference type="SMART" id="SM00233">
    <property type="entry name" value="PH"/>
    <property type="match status" value="2"/>
</dbReference>
<feature type="region of interest" description="Disordered" evidence="3">
    <location>
        <begin position="1"/>
        <end position="376"/>
    </location>
</feature>
<dbReference type="PANTHER" id="PTHR23176">
    <property type="entry name" value="RHO/RAC/CDC GTPASE-ACTIVATING PROTEIN"/>
    <property type="match status" value="1"/>
</dbReference>
<dbReference type="RefSeq" id="XP_007398363.1">
    <property type="nucleotide sequence ID" value="XM_007398301.1"/>
</dbReference>
<dbReference type="SUPFAM" id="SSF48366">
    <property type="entry name" value="Ras GEF"/>
    <property type="match status" value="2"/>
</dbReference>
<dbReference type="GO" id="GO:0005085">
    <property type="term" value="F:guanyl-nucleotide exchange factor activity"/>
    <property type="evidence" value="ECO:0007669"/>
    <property type="project" value="UniProtKB-KW"/>
</dbReference>
<dbReference type="GO" id="GO:0005096">
    <property type="term" value="F:GTPase activator activity"/>
    <property type="evidence" value="ECO:0007669"/>
    <property type="project" value="UniProtKB-KW"/>
</dbReference>
<feature type="compositionally biased region" description="Polar residues" evidence="3">
    <location>
        <begin position="128"/>
        <end position="143"/>
    </location>
</feature>
<keyword evidence="8" id="KW-1185">Reference proteome</keyword>
<keyword evidence="2" id="KW-0344">Guanine-nucleotide releasing factor</keyword>
<protein>
    <submittedName>
        <fullName evidence="7">Uncharacterized protein</fullName>
    </submittedName>
</protein>
<feature type="region of interest" description="Disordered" evidence="3">
    <location>
        <begin position="1711"/>
        <end position="1759"/>
    </location>
</feature>
<dbReference type="SMART" id="SM00324">
    <property type="entry name" value="RhoGAP"/>
    <property type="match status" value="1"/>
</dbReference>
<feature type="compositionally biased region" description="Polar residues" evidence="3">
    <location>
        <begin position="187"/>
        <end position="197"/>
    </location>
</feature>
<feature type="compositionally biased region" description="Low complexity" evidence="3">
    <location>
        <begin position="66"/>
        <end position="79"/>
    </location>
</feature>
<dbReference type="PANTHER" id="PTHR23176:SF129">
    <property type="entry name" value="RHO GTPASE ACTIVATING PROTEIN AT 16F, ISOFORM E-RELATED"/>
    <property type="match status" value="1"/>
</dbReference>
<dbReference type="InterPro" id="IPR000198">
    <property type="entry name" value="RhoGAP_dom"/>
</dbReference>
<dbReference type="PROSITE" id="PS50003">
    <property type="entry name" value="PH_DOMAIN"/>
    <property type="match status" value="1"/>
</dbReference>
<dbReference type="Gene3D" id="1.10.555.10">
    <property type="entry name" value="Rho GTPase activation protein"/>
    <property type="match status" value="1"/>
</dbReference>
<dbReference type="InterPro" id="IPR050729">
    <property type="entry name" value="Rho-GAP"/>
</dbReference>
<dbReference type="InParanoid" id="K5W408"/>
<dbReference type="OrthoDB" id="79452at2759"/>
<dbReference type="InterPro" id="IPR001895">
    <property type="entry name" value="RASGEF_cat_dom"/>
</dbReference>
<feature type="compositionally biased region" description="Low complexity" evidence="3">
    <location>
        <begin position="308"/>
        <end position="324"/>
    </location>
</feature>
<feature type="domain" description="PH" evidence="4">
    <location>
        <begin position="1820"/>
        <end position="1854"/>
    </location>
</feature>
<dbReference type="STRING" id="650164.K5W408"/>
<sequence length="2168" mass="239760">MPQKRGTPSINTLIPPDTGLPQAGSRSPGSSFPRSVSPSTGFSQLFKPQKWFTRSVSSGAVPGRTSISSNEPRSSSSSVRKPKISHPTDPRPILDQLHPEPTLHIPSGSRSVYDLSLGRTATHYDDSQGGSVSRDLSSPSRGLTSRGLGDLRGMSRKPWSKSADDLGKLARPASPSLSLVDTLFQDKVQSYRNNRNDSVSSGNSPSPQSSTSYPFPVISTTTVETPSSSPPNRSGLLTSGSSSASPGTSPVTPLSQTSGHAHARSHSFTPRLPSKLTSPKLSMVPPSPKRKNYSASDAESSKDKVGQSSSNASSGSSSRAAFPFGFGGSSSGSRSASPMNIDVPTPLDRPGVSSSLLAPPTIVEPGSEDSKSEKRSSQLVYSQGFINRLMEFSPTALNSKAHQSYMSGYGGLTLAKGWKPFKLVLKGSKLYFYKPPSDRSAGIKELFPTELVVVLEDEGVTEEPQELQDFDISQRGGKGKEREEGRRKRAFWGSSTHPSLVFKDGAVEKGTYDSLIHEAVFHTTFRDPASADELSSGWRDFSSAIICALPAVVDRAQFENEFRRCCTMLVDTTGADERMQQTAREKVCWLGDLYVAYHGQPVESAAWGDWCNTTISNFPAPGEATSKPGGLSQSSSMQGLYSASPDVLSATEISGAVGSPDLGAFSPRPGGGDRIMSLLDALGGPPQPKAPAPSRIKPWHAVLNRNGFNRDILMNLDPQVIARSLYVHNLRALQKTPHNVTVTACLKSEHGEHPEHESTSVSDAPAPAHSPLAPFVGIDGELHWLTRIVLFQVLMSESTTAHSSSTFAGSSIDARSTHPTRIHTRSDAISAWARVAELCRRTGDECAWRAILSALCARPIARLDKVWKRVDGEALRITQSWVYPHDGQDTSKTTEPKTIPWAGDRILQMHSALNSAALRDSDDWIVDKLADAWRSYDSLRTDFSLASRQIDPKHNKDNADDVEILATHWDDLSSPDYLAGSLQTKFQRIDQFMSLSLAVEPRRKGMFEPLYWTRPPVQNSFHLLTPLLFPEPLPTAACINRSLLFRGRLDSTASTMNIQDLQYLRELHNVQPRVTSEAAKVNGFDLGGTVIMVYDGELMLLVQPADPATTSRPPSRPPSSSVEASPAEKSGFARNPSVRVKPGQKGLERKPSQLRRSSLPALSKKPSFEPESLSTERPLRVVIQAGTLERLVTVLVEGLHGVSVSVADDNGEMPLNDKKTRELRVDMDDFCKVWWNTFRSFITPHVFFELLRKKYVGAQVRSASPPSAEVAAVVRARTEVLEAISRWIHEGGGAQDALDDSQLHSAFVAFFNNPTEHVPVPEAAEVPQVRRGFATINENRKAVFQSFMLQTMRPVVRAVSSAELFSEQASVPLFGPEIPDFDQTKPEDLVNNMDAMAAAAFRNVTQEDLFFTADILEVQSADRIGWFLNRDPTSISDEVEIQSIHTYIQDIDISPTISELGQESLYRHLPPSVRTCIRAFAIIKRWLVSKVAAPRIGLKARQARMETLLHAIEIARRRNSEPGEGDRAAIEKPVIRSFVEAAIVSAILSVESRMYHRAWQTLSASRGSVCDNLASLLQKPAVERPVSREPLTVDMGWLLERMLEMISMPDILEQESNSLVNLDKRRLLHGLLTTNAHGSYRRSRHRVGDTKKDFERLNNIEHELSNFHFDLRAIREDAYREACQTPTPTSRKQPRPFHTLVSLQQEKYKRDRALRDRLSKEKRQEQQRQDKREEYLNKAMHVRRPQATSAKQHRTKKSSVSSAIMHFMRPISSAFISESVISTTKRTPAELDFVPLHKPAMVLNIVDARVSAFINNERSFTFQLDTEDGGHYLLQAMDKNEMKKWIETIDRVSKTAAKRRLTYMGQNSKMQMSDHLLGAGEASRNPKAVFGVDLETLLKRESPDGEISPGAVPSIIQRLIAEVESRGLTEVGIYRLAGAHSEVGVLRDALNQGEWPIDAYTDINAVCDLIKSWFRVLPDGMFPAPAHIKIMDAAVNEESDLDSRLANMRTVVHELPRTHFDLLKRLIEHLDKVTDFEENNQMTADSLATVFSPNLVRSAEDDVNFFFANMGKAHKATKMLISHAHIIFNDIELDLDADHEAESEDEYEHFDEPIPEEDEEDTELRSDDQDATDDDDPETQTVIAHPPVLDFTLPSPCDLSIPMPPTSP</sequence>
<feature type="compositionally biased region" description="Basic and acidic residues" evidence="3">
    <location>
        <begin position="1711"/>
        <end position="1736"/>
    </location>
</feature>
<dbReference type="Gene3D" id="1.20.870.10">
    <property type="entry name" value="Son of sevenless (SoS) protein Chain: S domain 1"/>
    <property type="match status" value="1"/>
</dbReference>
<feature type="region of interest" description="Disordered" evidence="3">
    <location>
        <begin position="1106"/>
        <end position="1171"/>
    </location>
</feature>
<accession>K5W408</accession>
<dbReference type="Gene3D" id="2.30.29.30">
    <property type="entry name" value="Pleckstrin-homology domain (PH domain)/Phosphotyrosine-binding domain (PTB)"/>
    <property type="match status" value="1"/>
</dbReference>
<dbReference type="SUPFAM" id="SSF48350">
    <property type="entry name" value="GTPase activation domain, GAP"/>
    <property type="match status" value="1"/>
</dbReference>
<reference evidence="7 8" key="1">
    <citation type="journal article" date="2012" name="BMC Genomics">
        <title>Comparative genomics of the white-rot fungi, Phanerochaete carnosa and P. chrysosporium, to elucidate the genetic basis of the distinct wood types they colonize.</title>
        <authorList>
            <person name="Suzuki H."/>
            <person name="MacDonald J."/>
            <person name="Syed K."/>
            <person name="Salamov A."/>
            <person name="Hori C."/>
            <person name="Aerts A."/>
            <person name="Henrissat B."/>
            <person name="Wiebenga A."/>
            <person name="vanKuyk P.A."/>
            <person name="Barry K."/>
            <person name="Lindquist E."/>
            <person name="LaButti K."/>
            <person name="Lapidus A."/>
            <person name="Lucas S."/>
            <person name="Coutinho P."/>
            <person name="Gong Y."/>
            <person name="Samejima M."/>
            <person name="Mahadevan R."/>
            <person name="Abou-Zaid M."/>
            <person name="de Vries R.P."/>
            <person name="Igarashi K."/>
            <person name="Yadav J.S."/>
            <person name="Grigoriev I.V."/>
            <person name="Master E.R."/>
        </authorList>
    </citation>
    <scope>NUCLEOTIDE SEQUENCE [LARGE SCALE GENOMIC DNA]</scope>
    <source>
        <strain evidence="7 8">HHB-10118-sp</strain>
    </source>
</reference>
<name>K5W408_PHACS</name>
<dbReference type="Pfam" id="PF00620">
    <property type="entry name" value="RhoGAP"/>
    <property type="match status" value="1"/>
</dbReference>
<dbReference type="SUPFAM" id="SSF50729">
    <property type="entry name" value="PH domain-like"/>
    <property type="match status" value="1"/>
</dbReference>
<evidence type="ECO:0000313" key="8">
    <source>
        <dbReference type="Proteomes" id="UP000008370"/>
    </source>
</evidence>
<feature type="compositionally biased region" description="Low complexity" evidence="3">
    <location>
        <begin position="1107"/>
        <end position="1128"/>
    </location>
</feature>
<dbReference type="PROSITE" id="PS50238">
    <property type="entry name" value="RHOGAP"/>
    <property type="match status" value="1"/>
</dbReference>
<dbReference type="KEGG" id="pco:PHACADRAFT_198103"/>
<gene>
    <name evidence="7" type="ORF">PHACADRAFT_198103</name>
</gene>
<dbReference type="InterPro" id="IPR023578">
    <property type="entry name" value="Ras_GEF_dom_sf"/>
</dbReference>
<feature type="compositionally biased region" description="Acidic residues" evidence="3">
    <location>
        <begin position="2129"/>
        <end position="2138"/>
    </location>
</feature>
<dbReference type="GeneID" id="18911296"/>
<feature type="region of interest" description="Disordered" evidence="3">
    <location>
        <begin position="2100"/>
        <end position="2168"/>
    </location>
</feature>
<dbReference type="CDD" id="cd00159">
    <property type="entry name" value="RhoGAP"/>
    <property type="match status" value="1"/>
</dbReference>
<dbReference type="PROSITE" id="PS50212">
    <property type="entry name" value="RASGEF_NTER"/>
    <property type="match status" value="1"/>
</dbReference>
<evidence type="ECO:0000256" key="3">
    <source>
        <dbReference type="SAM" id="MobiDB-lite"/>
    </source>
</evidence>
<dbReference type="HOGENOM" id="CLU_001922_0_0_1"/>
<organism evidence="7 8">
    <name type="scientific">Phanerochaete carnosa (strain HHB-10118-sp)</name>
    <name type="common">White-rot fungus</name>
    <name type="synonym">Peniophora carnosa</name>
    <dbReference type="NCBI Taxonomy" id="650164"/>
    <lineage>
        <taxon>Eukaryota</taxon>
        <taxon>Fungi</taxon>
        <taxon>Dikarya</taxon>
        <taxon>Basidiomycota</taxon>
        <taxon>Agaricomycotina</taxon>
        <taxon>Agaricomycetes</taxon>
        <taxon>Polyporales</taxon>
        <taxon>Phanerochaetaceae</taxon>
        <taxon>Phanerochaete</taxon>
    </lineage>
</organism>
<evidence type="ECO:0000313" key="7">
    <source>
        <dbReference type="EMBL" id="EKM53679.1"/>
    </source>
</evidence>
<dbReference type="GO" id="GO:0007264">
    <property type="term" value="P:small GTPase-mediated signal transduction"/>
    <property type="evidence" value="ECO:0007669"/>
    <property type="project" value="InterPro"/>
</dbReference>
<dbReference type="GO" id="GO:0005737">
    <property type="term" value="C:cytoplasm"/>
    <property type="evidence" value="ECO:0007669"/>
    <property type="project" value="TreeGrafter"/>
</dbReference>
<dbReference type="Proteomes" id="UP000008370">
    <property type="component" value="Unassembled WGS sequence"/>
</dbReference>
<feature type="domain" description="N-terminal Ras-GEF" evidence="5">
    <location>
        <begin position="1179"/>
        <end position="1334"/>
    </location>
</feature>
<feature type="compositionally biased region" description="Low complexity" evidence="3">
    <location>
        <begin position="24"/>
        <end position="39"/>
    </location>
</feature>
<evidence type="ECO:0000259" key="6">
    <source>
        <dbReference type="PROSITE" id="PS50238"/>
    </source>
</evidence>
<dbReference type="InterPro" id="IPR000651">
    <property type="entry name" value="Ras-like_Gua-exchang_fac_N"/>
</dbReference>
<dbReference type="InterPro" id="IPR001849">
    <property type="entry name" value="PH_domain"/>
</dbReference>
<evidence type="ECO:0000256" key="1">
    <source>
        <dbReference type="ARBA" id="ARBA00022468"/>
    </source>
</evidence>
<evidence type="ECO:0000259" key="4">
    <source>
        <dbReference type="PROSITE" id="PS50003"/>
    </source>
</evidence>
<dbReference type="InterPro" id="IPR036964">
    <property type="entry name" value="RASGEF_cat_dom_sf"/>
</dbReference>
<evidence type="ECO:0000256" key="2">
    <source>
        <dbReference type="PROSITE-ProRule" id="PRU00135"/>
    </source>
</evidence>
<dbReference type="InterPro" id="IPR011993">
    <property type="entry name" value="PH-like_dom_sf"/>
</dbReference>
<dbReference type="Gene3D" id="1.10.840.10">
    <property type="entry name" value="Ras guanine-nucleotide exchange factors catalytic domain"/>
    <property type="match status" value="1"/>
</dbReference>
<dbReference type="EMBL" id="JH930474">
    <property type="protein sequence ID" value="EKM53679.1"/>
    <property type="molecule type" value="Genomic_DNA"/>
</dbReference>
<feature type="compositionally biased region" description="Acidic residues" evidence="3">
    <location>
        <begin position="2100"/>
        <end position="2122"/>
    </location>
</feature>